<keyword evidence="3" id="KW-1185">Reference proteome</keyword>
<gene>
    <name evidence="2" type="ORF">TBRA_LOCUS9900</name>
</gene>
<name>A0A6H5IMS5_9HYME</name>
<accession>A0A6H5IMS5</accession>
<evidence type="ECO:0000256" key="1">
    <source>
        <dbReference type="SAM" id="Phobius"/>
    </source>
</evidence>
<keyword evidence="1" id="KW-1133">Transmembrane helix</keyword>
<keyword evidence="1" id="KW-0472">Membrane</keyword>
<proteinExistence type="predicted"/>
<reference evidence="2 3" key="1">
    <citation type="submission" date="2020-02" db="EMBL/GenBank/DDBJ databases">
        <authorList>
            <person name="Ferguson B K."/>
        </authorList>
    </citation>
    <scope>NUCLEOTIDE SEQUENCE [LARGE SCALE GENOMIC DNA]</scope>
</reference>
<dbReference type="AlphaFoldDB" id="A0A6H5IMS5"/>
<keyword evidence="1" id="KW-0812">Transmembrane</keyword>
<evidence type="ECO:0000313" key="3">
    <source>
        <dbReference type="Proteomes" id="UP000479190"/>
    </source>
</evidence>
<feature type="transmembrane region" description="Helical" evidence="1">
    <location>
        <begin position="21"/>
        <end position="39"/>
    </location>
</feature>
<dbReference type="Proteomes" id="UP000479190">
    <property type="component" value="Unassembled WGS sequence"/>
</dbReference>
<protein>
    <submittedName>
        <fullName evidence="2">Uncharacterized protein</fullName>
    </submittedName>
</protein>
<sequence length="359" mass="41004">MESSDIPNCTARYRYEARLWCNIRVAVVAAAAVHITFFWTRRAGRVCTGAARVKTPPRQEAAIPRLLHRDISRTIDYNTLLRARELESRTSLSLSSRCSLRGKKILDKLGRVIRETFAGRSSYTRGKLVRRVVRINACSMARARVWRTNQQPRTLVHTSKTPRARIMFTCDSELSRVDSYLPTDDGVCRSTLRFTTSSMNAIRAETYYTARAARSARDCDIALKWVPNLSYRFKPGPAAATCQTYVAKSRNTQFRFGANIEAPHNVASRPVYPSLSRFTSLYNSYTYRNQTYIRCRESLLPPAISSSSHTLLVRIRGPACSEPSVSQLTRQVRFNCEIAFRICCFCTQILRLFRIVRVE</sequence>
<dbReference type="EMBL" id="CADCXV010000892">
    <property type="protein sequence ID" value="CAB0038108.1"/>
    <property type="molecule type" value="Genomic_DNA"/>
</dbReference>
<organism evidence="2 3">
    <name type="scientific">Trichogramma brassicae</name>
    <dbReference type="NCBI Taxonomy" id="86971"/>
    <lineage>
        <taxon>Eukaryota</taxon>
        <taxon>Metazoa</taxon>
        <taxon>Ecdysozoa</taxon>
        <taxon>Arthropoda</taxon>
        <taxon>Hexapoda</taxon>
        <taxon>Insecta</taxon>
        <taxon>Pterygota</taxon>
        <taxon>Neoptera</taxon>
        <taxon>Endopterygota</taxon>
        <taxon>Hymenoptera</taxon>
        <taxon>Apocrita</taxon>
        <taxon>Proctotrupomorpha</taxon>
        <taxon>Chalcidoidea</taxon>
        <taxon>Trichogrammatidae</taxon>
        <taxon>Trichogramma</taxon>
    </lineage>
</organism>
<evidence type="ECO:0000313" key="2">
    <source>
        <dbReference type="EMBL" id="CAB0038108.1"/>
    </source>
</evidence>